<keyword evidence="1" id="KW-0472">Membrane</keyword>
<proteinExistence type="predicted"/>
<keyword evidence="1" id="KW-0812">Transmembrane</keyword>
<accession>A0A381JC34</accession>
<sequence length="213" mass="25120">MNKLNEFISLLCGLVLALFLLSSSTIFALNFKTLYKIDITKLNIPSEANISKEATIKNYTILIDYLSPFNNDDLIFEDFFMSDEGREHFVDVKNIFNIITYVSLSTFILSLIFITHLSRIRNFSFLKYAYFMLILIPLTLAIPFIINFDRSFIRFHEIFFSNDYWLFDPIKDPIINILPQEFFFHESMLILSLLCICSICLIFLHKRLRNDKT</sequence>
<feature type="transmembrane region" description="Helical" evidence="1">
    <location>
        <begin position="182"/>
        <end position="204"/>
    </location>
</feature>
<evidence type="ECO:0000313" key="3">
    <source>
        <dbReference type="Proteomes" id="UP000254664"/>
    </source>
</evidence>
<dbReference type="Proteomes" id="UP000254664">
    <property type="component" value="Unassembled WGS sequence"/>
</dbReference>
<reference evidence="2 3" key="1">
    <citation type="submission" date="2018-06" db="EMBL/GenBank/DDBJ databases">
        <authorList>
            <consortium name="Pathogen Informatics"/>
            <person name="Doyle S."/>
        </authorList>
    </citation>
    <scope>NUCLEOTIDE SEQUENCE [LARGE SCALE GENOMIC DNA]</scope>
    <source>
        <strain evidence="2 3">NCTC9836</strain>
    </source>
</reference>
<feature type="transmembrane region" description="Helical" evidence="1">
    <location>
        <begin position="95"/>
        <end position="116"/>
    </location>
</feature>
<feature type="transmembrane region" description="Helical" evidence="1">
    <location>
        <begin position="128"/>
        <end position="146"/>
    </location>
</feature>
<dbReference type="InterPro" id="IPR010178">
    <property type="entry name" value="Lit"/>
</dbReference>
<protein>
    <submittedName>
        <fullName evidence="2">Membrane spanning protein</fullName>
    </submittedName>
</protein>
<keyword evidence="1" id="KW-1133">Transmembrane helix</keyword>
<evidence type="ECO:0000256" key="1">
    <source>
        <dbReference type="SAM" id="Phobius"/>
    </source>
</evidence>
<keyword evidence="3" id="KW-1185">Reference proteome</keyword>
<dbReference type="Pfam" id="PF07314">
    <property type="entry name" value="Lit"/>
    <property type="match status" value="1"/>
</dbReference>
<dbReference type="RefSeq" id="WP_172556333.1">
    <property type="nucleotide sequence ID" value="NZ_UFWZ01000001.1"/>
</dbReference>
<dbReference type="NCBIfam" id="TIGR01906">
    <property type="entry name" value="integ_TIGR01906"/>
    <property type="match status" value="1"/>
</dbReference>
<evidence type="ECO:0000313" key="2">
    <source>
        <dbReference type="EMBL" id="SUY47942.1"/>
    </source>
</evidence>
<name>A0A381JC34_9CLOT</name>
<gene>
    <name evidence="2" type="ORF">NCTC9836_02314</name>
</gene>
<dbReference type="EMBL" id="UFWZ01000001">
    <property type="protein sequence ID" value="SUY47942.1"/>
    <property type="molecule type" value="Genomic_DNA"/>
</dbReference>
<dbReference type="AlphaFoldDB" id="A0A381JC34"/>
<organism evidence="2 3">
    <name type="scientific">Clostridium putrefaciens</name>
    <dbReference type="NCBI Taxonomy" id="99675"/>
    <lineage>
        <taxon>Bacteria</taxon>
        <taxon>Bacillati</taxon>
        <taxon>Bacillota</taxon>
        <taxon>Clostridia</taxon>
        <taxon>Eubacteriales</taxon>
        <taxon>Clostridiaceae</taxon>
        <taxon>Clostridium</taxon>
    </lineage>
</organism>